<dbReference type="STRING" id="1802407.A3I40_03975"/>
<dbReference type="AlphaFoldDB" id="A0A1F7VBH0"/>
<proteinExistence type="predicted"/>
<feature type="transmembrane region" description="Helical" evidence="1">
    <location>
        <begin position="12"/>
        <end position="32"/>
    </location>
</feature>
<dbReference type="InterPro" id="IPR045584">
    <property type="entry name" value="Pilin-like"/>
</dbReference>
<protein>
    <recommendedName>
        <fullName evidence="4">Type II secretion system protein GspG C-terminal domain-containing protein</fullName>
    </recommendedName>
</protein>
<reference evidence="2 3" key="1">
    <citation type="journal article" date="2016" name="Nat. Commun.">
        <title>Thousands of microbial genomes shed light on interconnected biogeochemical processes in an aquifer system.</title>
        <authorList>
            <person name="Anantharaman K."/>
            <person name="Brown C.T."/>
            <person name="Hug L.A."/>
            <person name="Sharon I."/>
            <person name="Castelle C.J."/>
            <person name="Probst A.J."/>
            <person name="Thomas B.C."/>
            <person name="Singh A."/>
            <person name="Wilkins M.J."/>
            <person name="Karaoz U."/>
            <person name="Brodie E.L."/>
            <person name="Williams K.H."/>
            <person name="Hubbard S.S."/>
            <person name="Banfield J.F."/>
        </authorList>
    </citation>
    <scope>NUCLEOTIDE SEQUENCE [LARGE SCALE GENOMIC DNA]</scope>
</reference>
<evidence type="ECO:0000313" key="2">
    <source>
        <dbReference type="EMBL" id="OGL87334.1"/>
    </source>
</evidence>
<keyword evidence="1" id="KW-0472">Membrane</keyword>
<name>A0A1F7VBH0_9BACT</name>
<evidence type="ECO:0008006" key="4">
    <source>
        <dbReference type="Google" id="ProtNLM"/>
    </source>
</evidence>
<dbReference type="Pfam" id="PF07963">
    <property type="entry name" value="N_methyl"/>
    <property type="match status" value="1"/>
</dbReference>
<accession>A0A1F7VBH0</accession>
<evidence type="ECO:0000313" key="3">
    <source>
        <dbReference type="Proteomes" id="UP000178723"/>
    </source>
</evidence>
<sequence>MKRDHLQKAFSIIELIVVIGIIAVLATIVAVATSSVRIKVRDQARMTDLNNIYRFLGTAGGSSIASYWPDSIPNEDDLNVLIDAWKSKFNSNLFSQPPHDPRAATQSKSGYRYRYDSGNVVIYANLEKKDTPATLSFSEPTPAGGRGVFIGTGPWTSGVNGTDRYYQVSN</sequence>
<keyword evidence="1" id="KW-0812">Transmembrane</keyword>
<dbReference type="EMBL" id="MGEP01000019">
    <property type="protein sequence ID" value="OGL87334.1"/>
    <property type="molecule type" value="Genomic_DNA"/>
</dbReference>
<dbReference type="NCBIfam" id="TIGR02532">
    <property type="entry name" value="IV_pilin_GFxxxE"/>
    <property type="match status" value="1"/>
</dbReference>
<dbReference type="Gene3D" id="3.30.700.10">
    <property type="entry name" value="Glycoprotein, Type 4 Pilin"/>
    <property type="match status" value="1"/>
</dbReference>
<dbReference type="SUPFAM" id="SSF54523">
    <property type="entry name" value="Pili subunits"/>
    <property type="match status" value="1"/>
</dbReference>
<gene>
    <name evidence="2" type="ORF">A3I40_03975</name>
</gene>
<comment type="caution">
    <text evidence="2">The sequence shown here is derived from an EMBL/GenBank/DDBJ whole genome shotgun (WGS) entry which is preliminary data.</text>
</comment>
<evidence type="ECO:0000256" key="1">
    <source>
        <dbReference type="SAM" id="Phobius"/>
    </source>
</evidence>
<dbReference type="Proteomes" id="UP000178723">
    <property type="component" value="Unassembled WGS sequence"/>
</dbReference>
<keyword evidence="1" id="KW-1133">Transmembrane helix</keyword>
<organism evidence="2 3">
    <name type="scientific">Candidatus Uhrbacteria bacterium RIFCSPLOWO2_02_FULL_48_12</name>
    <dbReference type="NCBI Taxonomy" id="1802407"/>
    <lineage>
        <taxon>Bacteria</taxon>
        <taxon>Candidatus Uhriibacteriota</taxon>
    </lineage>
</organism>
<dbReference type="InterPro" id="IPR012902">
    <property type="entry name" value="N_methyl_site"/>
</dbReference>